<dbReference type="EMBL" id="JBEDUW010000002">
    <property type="protein sequence ID" value="KAK9945819.1"/>
    <property type="molecule type" value="Genomic_DNA"/>
</dbReference>
<dbReference type="AlphaFoldDB" id="A0AAW1Y9P9"/>
<comment type="caution">
    <text evidence="1">The sequence shown here is derived from an EMBL/GenBank/DDBJ whole genome shotgun (WGS) entry which is preliminary data.</text>
</comment>
<protein>
    <submittedName>
        <fullName evidence="1">Uncharacterized protein</fullName>
    </submittedName>
</protein>
<gene>
    <name evidence="1" type="ORF">M0R45_011315</name>
</gene>
<evidence type="ECO:0000313" key="2">
    <source>
        <dbReference type="Proteomes" id="UP001457282"/>
    </source>
</evidence>
<name>A0AAW1Y9P9_RUBAR</name>
<sequence>MPVLAAAPPRIFSVPSPHFAPLTYPTSFSSPPPIAQLQRRLTVPVTVAIDEPSSDFKFAVVAIAAARAVQP</sequence>
<accession>A0AAW1Y9P9</accession>
<proteinExistence type="predicted"/>
<organism evidence="1 2">
    <name type="scientific">Rubus argutus</name>
    <name type="common">Southern blackberry</name>
    <dbReference type="NCBI Taxonomy" id="59490"/>
    <lineage>
        <taxon>Eukaryota</taxon>
        <taxon>Viridiplantae</taxon>
        <taxon>Streptophyta</taxon>
        <taxon>Embryophyta</taxon>
        <taxon>Tracheophyta</taxon>
        <taxon>Spermatophyta</taxon>
        <taxon>Magnoliopsida</taxon>
        <taxon>eudicotyledons</taxon>
        <taxon>Gunneridae</taxon>
        <taxon>Pentapetalae</taxon>
        <taxon>rosids</taxon>
        <taxon>fabids</taxon>
        <taxon>Rosales</taxon>
        <taxon>Rosaceae</taxon>
        <taxon>Rosoideae</taxon>
        <taxon>Rosoideae incertae sedis</taxon>
        <taxon>Rubus</taxon>
    </lineage>
</organism>
<evidence type="ECO:0000313" key="1">
    <source>
        <dbReference type="EMBL" id="KAK9945819.1"/>
    </source>
</evidence>
<dbReference type="Proteomes" id="UP001457282">
    <property type="component" value="Unassembled WGS sequence"/>
</dbReference>
<reference evidence="1 2" key="1">
    <citation type="journal article" date="2023" name="G3 (Bethesda)">
        <title>A chromosome-length genome assembly and annotation of blackberry (Rubus argutus, cv. 'Hillquist').</title>
        <authorList>
            <person name="Bruna T."/>
            <person name="Aryal R."/>
            <person name="Dudchenko O."/>
            <person name="Sargent D.J."/>
            <person name="Mead D."/>
            <person name="Buti M."/>
            <person name="Cavallini A."/>
            <person name="Hytonen T."/>
            <person name="Andres J."/>
            <person name="Pham M."/>
            <person name="Weisz D."/>
            <person name="Mascagni F."/>
            <person name="Usai G."/>
            <person name="Natali L."/>
            <person name="Bassil N."/>
            <person name="Fernandez G.E."/>
            <person name="Lomsadze A."/>
            <person name="Armour M."/>
            <person name="Olukolu B."/>
            <person name="Poorten T."/>
            <person name="Britton C."/>
            <person name="Davik J."/>
            <person name="Ashrafi H."/>
            <person name="Aiden E.L."/>
            <person name="Borodovsky M."/>
            <person name="Worthington M."/>
        </authorList>
    </citation>
    <scope>NUCLEOTIDE SEQUENCE [LARGE SCALE GENOMIC DNA]</scope>
    <source>
        <strain evidence="1">PI 553951</strain>
    </source>
</reference>
<keyword evidence="2" id="KW-1185">Reference proteome</keyword>